<dbReference type="InterPro" id="IPR013655">
    <property type="entry name" value="PAS_fold_3"/>
</dbReference>
<feature type="compositionally biased region" description="Low complexity" evidence="15">
    <location>
        <begin position="706"/>
        <end position="717"/>
    </location>
</feature>
<dbReference type="InterPro" id="IPR000719">
    <property type="entry name" value="Prot_kinase_dom"/>
</dbReference>
<keyword evidence="10" id="KW-0157">Chromophore</keyword>
<dbReference type="InterPro" id="IPR011009">
    <property type="entry name" value="Kinase-like_dom_sf"/>
</dbReference>
<evidence type="ECO:0000256" key="6">
    <source>
        <dbReference type="ARBA" id="ARBA00022679"/>
    </source>
</evidence>
<sequence>MSKLKIADEHQKAERQRSSSVSPRRPRRRTMCGPGGLLEANAVASFKMGSASFGHASPLRRESRGGDVSYNSNNNHDRSVMSGGAAIDEHRGAAVGESGGVCGPSAVKLTETQNRTAEDLYGYTAAEALGRSPNELLVEPDAYHFADAIMERTIKGEGWSGQFPIRNKRGEKFVIIATNTPFRDENGTLIGVICVSCDTRPYREMKPVGNISAPRRIASAKLGLDPQQPLQTAIASKISSLASKVSNKVKSKMKTGENVMDNDGGNGDGHYSENDLNTPDHNNDGYSSGASTPRGDIPQSPFKDQFTGGKHSTDSGDESENKPGIHKILSSKAEAWMGKKGITWPWKGNEREEDSKTGRFGLNWLHNDQEHEAAGQQTGSSKVESQPWENNNRNEASGSWSSFNVNSTSSASSCGSTNSSALNKVDMDIDNLDYEILWEDLVIGEQIGQGSCGTVYHALWYGSDVAVKVFSRQEYSDDVILSFRQEVSLMKRLRHPNILLFMGAVTSPQRLCIVTEFLPRGSLFRLLQRNTSRLDWRRRVHMAMDIARGMNYLHHCNPPIIHRDLKSSNLLVDKNWNVKVGDFGLSRIKHETYLTTKTGKGTPQWMAPEVLRNEQADEKSDIYSFGVVLWELTTEKIPWDSLNSMQVIGAVGFMNQRLDIPNDVDPQWASLIESCWCSDPQSRPTFQEILDKLKDLQKKFAIQLQASRTASATTTSAGENNSPKES</sequence>
<evidence type="ECO:0000259" key="17">
    <source>
        <dbReference type="PROSITE" id="PS50112"/>
    </source>
</evidence>
<dbReference type="FunFam" id="1.10.510.10:FF:000476">
    <property type="entry name" value="PAS domain-containing protein tyrosine kinase family protein"/>
    <property type="match status" value="1"/>
</dbReference>
<gene>
    <name evidence="18" type="ORF">M8C21_031793</name>
</gene>
<keyword evidence="8" id="KW-0418">Kinase</keyword>
<dbReference type="Gene3D" id="3.30.450.20">
    <property type="entry name" value="PAS domain"/>
    <property type="match status" value="1"/>
</dbReference>
<dbReference type="FunFam" id="3.30.200.20:FF:000329">
    <property type="entry name" value="PAS domain-containing protein tyrosine kinase"/>
    <property type="match status" value="1"/>
</dbReference>
<keyword evidence="11" id="KW-0472">Membrane</keyword>
<dbReference type="InterPro" id="IPR001245">
    <property type="entry name" value="Ser-Thr/Tyr_kinase_cat_dom"/>
</dbReference>
<keyword evidence="9" id="KW-0067">ATP-binding</keyword>
<evidence type="ECO:0000256" key="1">
    <source>
        <dbReference type="ARBA" id="ARBA00004370"/>
    </source>
</evidence>
<evidence type="ECO:0000256" key="7">
    <source>
        <dbReference type="ARBA" id="ARBA00022741"/>
    </source>
</evidence>
<evidence type="ECO:0000256" key="15">
    <source>
        <dbReference type="SAM" id="MobiDB-lite"/>
    </source>
</evidence>
<dbReference type="Pfam" id="PF08447">
    <property type="entry name" value="PAS_3"/>
    <property type="match status" value="1"/>
</dbReference>
<dbReference type="PRINTS" id="PR00109">
    <property type="entry name" value="TYRKINASE"/>
</dbReference>
<evidence type="ECO:0000256" key="2">
    <source>
        <dbReference type="ARBA" id="ARBA00012513"/>
    </source>
</evidence>
<evidence type="ECO:0000313" key="19">
    <source>
        <dbReference type="Proteomes" id="UP001206925"/>
    </source>
</evidence>
<dbReference type="Gene3D" id="1.10.510.10">
    <property type="entry name" value="Transferase(Phosphotransferase) domain 1"/>
    <property type="match status" value="1"/>
</dbReference>
<feature type="domain" description="Protein kinase" evidence="16">
    <location>
        <begin position="441"/>
        <end position="700"/>
    </location>
</feature>
<evidence type="ECO:0000256" key="3">
    <source>
        <dbReference type="ARBA" id="ARBA00022527"/>
    </source>
</evidence>
<feature type="region of interest" description="Disordered" evidence="15">
    <location>
        <begin position="372"/>
        <end position="401"/>
    </location>
</feature>
<evidence type="ECO:0000256" key="10">
    <source>
        <dbReference type="ARBA" id="ARBA00022991"/>
    </source>
</evidence>
<dbReference type="PANTHER" id="PTHR44329:SF47">
    <property type="entry name" value="SERINE_THREONINE-PROTEIN KINASE ROCO5-RELATED"/>
    <property type="match status" value="1"/>
</dbReference>
<dbReference type="EC" id="2.7.11.1" evidence="2"/>
<keyword evidence="6" id="KW-0808">Transferase</keyword>
<feature type="region of interest" description="Disordered" evidence="15">
    <location>
        <begin position="245"/>
        <end position="324"/>
    </location>
</feature>
<dbReference type="Proteomes" id="UP001206925">
    <property type="component" value="Unassembled WGS sequence"/>
</dbReference>
<evidence type="ECO:0000256" key="13">
    <source>
        <dbReference type="ARBA" id="ARBA00047899"/>
    </source>
</evidence>
<dbReference type="InterPro" id="IPR000014">
    <property type="entry name" value="PAS"/>
</dbReference>
<comment type="catalytic activity">
    <reaction evidence="14">
        <text>L-seryl-[protein] + ATP = O-phospho-L-seryl-[protein] + ADP + H(+)</text>
        <dbReference type="Rhea" id="RHEA:17989"/>
        <dbReference type="Rhea" id="RHEA-COMP:9863"/>
        <dbReference type="Rhea" id="RHEA-COMP:11604"/>
        <dbReference type="ChEBI" id="CHEBI:15378"/>
        <dbReference type="ChEBI" id="CHEBI:29999"/>
        <dbReference type="ChEBI" id="CHEBI:30616"/>
        <dbReference type="ChEBI" id="CHEBI:83421"/>
        <dbReference type="ChEBI" id="CHEBI:456216"/>
        <dbReference type="EC" id="2.7.11.1"/>
    </reaction>
</comment>
<dbReference type="GO" id="GO:0005524">
    <property type="term" value="F:ATP binding"/>
    <property type="evidence" value="ECO:0007669"/>
    <property type="project" value="UniProtKB-KW"/>
</dbReference>
<dbReference type="GO" id="GO:0004674">
    <property type="term" value="F:protein serine/threonine kinase activity"/>
    <property type="evidence" value="ECO:0007669"/>
    <property type="project" value="UniProtKB-KW"/>
</dbReference>
<dbReference type="Pfam" id="PF07714">
    <property type="entry name" value="PK_Tyr_Ser-Thr"/>
    <property type="match status" value="1"/>
</dbReference>
<comment type="subcellular location">
    <subcellularLocation>
        <location evidence="1">Membrane</location>
    </subcellularLocation>
</comment>
<evidence type="ECO:0000259" key="16">
    <source>
        <dbReference type="PROSITE" id="PS50011"/>
    </source>
</evidence>
<dbReference type="SUPFAM" id="SSF56112">
    <property type="entry name" value="Protein kinase-like (PK-like)"/>
    <property type="match status" value="1"/>
</dbReference>
<feature type="compositionally biased region" description="Polar residues" evidence="15">
    <location>
        <begin position="375"/>
        <end position="395"/>
    </location>
</feature>
<dbReference type="InterPro" id="IPR008271">
    <property type="entry name" value="Ser/Thr_kinase_AS"/>
</dbReference>
<proteinExistence type="predicted"/>
<comment type="caution">
    <text evidence="18">The sequence shown here is derived from an EMBL/GenBank/DDBJ whole genome shotgun (WGS) entry which is preliminary data.</text>
</comment>
<keyword evidence="4" id="KW-0600">Photoreceptor protein</keyword>
<dbReference type="Gene3D" id="3.30.200.20">
    <property type="entry name" value="Phosphorylase Kinase, domain 1"/>
    <property type="match status" value="1"/>
</dbReference>
<evidence type="ECO:0000256" key="14">
    <source>
        <dbReference type="ARBA" id="ARBA00048679"/>
    </source>
</evidence>
<dbReference type="SUPFAM" id="SSF55785">
    <property type="entry name" value="PYP-like sensor domain (PAS domain)"/>
    <property type="match status" value="1"/>
</dbReference>
<dbReference type="EMBL" id="JAMZMK010010822">
    <property type="protein sequence ID" value="KAI7730214.1"/>
    <property type="molecule type" value="Genomic_DNA"/>
</dbReference>
<feature type="region of interest" description="Disordered" evidence="15">
    <location>
        <begin position="55"/>
        <end position="82"/>
    </location>
</feature>
<keyword evidence="7" id="KW-0547">Nucleotide-binding</keyword>
<dbReference type="SMART" id="SM00220">
    <property type="entry name" value="S_TKc"/>
    <property type="match status" value="1"/>
</dbReference>
<feature type="domain" description="PAS" evidence="17">
    <location>
        <begin position="114"/>
        <end position="157"/>
    </location>
</feature>
<accession>A0AAD5BVW0</accession>
<dbReference type="CDD" id="cd00130">
    <property type="entry name" value="PAS"/>
    <property type="match status" value="1"/>
</dbReference>
<evidence type="ECO:0000256" key="5">
    <source>
        <dbReference type="ARBA" id="ARBA00022606"/>
    </source>
</evidence>
<dbReference type="GO" id="GO:0016020">
    <property type="term" value="C:membrane"/>
    <property type="evidence" value="ECO:0007669"/>
    <property type="project" value="UniProtKB-SubCell"/>
</dbReference>
<keyword evidence="19" id="KW-1185">Reference proteome</keyword>
<keyword evidence="3" id="KW-0723">Serine/threonine-protein kinase</keyword>
<reference evidence="18" key="1">
    <citation type="submission" date="2022-06" db="EMBL/GenBank/DDBJ databases">
        <title>Uncovering the hologenomic basis of an extraordinary plant invasion.</title>
        <authorList>
            <person name="Bieker V.C."/>
            <person name="Martin M.D."/>
            <person name="Gilbert T."/>
            <person name="Hodgins K."/>
            <person name="Battlay P."/>
            <person name="Petersen B."/>
            <person name="Wilson J."/>
        </authorList>
    </citation>
    <scope>NUCLEOTIDE SEQUENCE</scope>
    <source>
        <strain evidence="18">AA19_3_7</strain>
        <tissue evidence="18">Leaf</tissue>
    </source>
</reference>
<evidence type="ECO:0000256" key="9">
    <source>
        <dbReference type="ARBA" id="ARBA00022840"/>
    </source>
</evidence>
<dbReference type="NCBIfam" id="TIGR00229">
    <property type="entry name" value="sensory_box"/>
    <property type="match status" value="1"/>
</dbReference>
<comment type="catalytic activity">
    <reaction evidence="13">
        <text>L-threonyl-[protein] + ATP = O-phospho-L-threonyl-[protein] + ADP + H(+)</text>
        <dbReference type="Rhea" id="RHEA:46608"/>
        <dbReference type="Rhea" id="RHEA-COMP:11060"/>
        <dbReference type="Rhea" id="RHEA-COMP:11605"/>
        <dbReference type="ChEBI" id="CHEBI:15378"/>
        <dbReference type="ChEBI" id="CHEBI:30013"/>
        <dbReference type="ChEBI" id="CHEBI:30616"/>
        <dbReference type="ChEBI" id="CHEBI:61977"/>
        <dbReference type="ChEBI" id="CHEBI:456216"/>
        <dbReference type="EC" id="2.7.11.1"/>
    </reaction>
</comment>
<keyword evidence="12" id="KW-0675">Receptor</keyword>
<dbReference type="PROSITE" id="PS00108">
    <property type="entry name" value="PROTEIN_KINASE_ST"/>
    <property type="match status" value="1"/>
</dbReference>
<dbReference type="InterPro" id="IPR051681">
    <property type="entry name" value="Ser/Thr_Kinases-Pseudokinases"/>
</dbReference>
<feature type="compositionally biased region" description="Basic and acidic residues" evidence="15">
    <location>
        <begin position="311"/>
        <end position="323"/>
    </location>
</feature>
<dbReference type="CDD" id="cd13999">
    <property type="entry name" value="STKc_MAP3K-like"/>
    <property type="match status" value="1"/>
</dbReference>
<evidence type="ECO:0000256" key="4">
    <source>
        <dbReference type="ARBA" id="ARBA00022543"/>
    </source>
</evidence>
<dbReference type="AlphaFoldDB" id="A0AAD5BVW0"/>
<name>A0AAD5BVW0_AMBAR</name>
<evidence type="ECO:0000313" key="18">
    <source>
        <dbReference type="EMBL" id="KAI7730214.1"/>
    </source>
</evidence>
<dbReference type="PROSITE" id="PS50011">
    <property type="entry name" value="PROTEIN_KINASE_DOM"/>
    <property type="match status" value="1"/>
</dbReference>
<evidence type="ECO:0000256" key="12">
    <source>
        <dbReference type="ARBA" id="ARBA00023170"/>
    </source>
</evidence>
<feature type="region of interest" description="Disordered" evidence="15">
    <location>
        <begin position="1"/>
        <end position="35"/>
    </location>
</feature>
<dbReference type="PANTHER" id="PTHR44329">
    <property type="entry name" value="SERINE/THREONINE-PROTEIN KINASE TNNI3K-RELATED"/>
    <property type="match status" value="1"/>
</dbReference>
<evidence type="ECO:0000256" key="8">
    <source>
        <dbReference type="ARBA" id="ARBA00022777"/>
    </source>
</evidence>
<feature type="region of interest" description="Disordered" evidence="15">
    <location>
        <begin position="706"/>
        <end position="726"/>
    </location>
</feature>
<protein>
    <recommendedName>
        <fullName evidence="2">non-specific serine/threonine protein kinase</fullName>
        <ecNumber evidence="2">2.7.11.1</ecNumber>
    </recommendedName>
</protein>
<dbReference type="PROSITE" id="PS50112">
    <property type="entry name" value="PAS"/>
    <property type="match status" value="1"/>
</dbReference>
<evidence type="ECO:0000256" key="11">
    <source>
        <dbReference type="ARBA" id="ARBA00023136"/>
    </source>
</evidence>
<dbReference type="GO" id="GO:0009881">
    <property type="term" value="F:photoreceptor activity"/>
    <property type="evidence" value="ECO:0007669"/>
    <property type="project" value="UniProtKB-KW"/>
</dbReference>
<feature type="compositionally biased region" description="Basic and acidic residues" evidence="15">
    <location>
        <begin position="1"/>
        <end position="17"/>
    </location>
</feature>
<dbReference type="InterPro" id="IPR035965">
    <property type="entry name" value="PAS-like_dom_sf"/>
</dbReference>
<keyword evidence="5" id="KW-0716">Sensory transduction</keyword>
<organism evidence="18 19">
    <name type="scientific">Ambrosia artemisiifolia</name>
    <name type="common">Common ragweed</name>
    <dbReference type="NCBI Taxonomy" id="4212"/>
    <lineage>
        <taxon>Eukaryota</taxon>
        <taxon>Viridiplantae</taxon>
        <taxon>Streptophyta</taxon>
        <taxon>Embryophyta</taxon>
        <taxon>Tracheophyta</taxon>
        <taxon>Spermatophyta</taxon>
        <taxon>Magnoliopsida</taxon>
        <taxon>eudicotyledons</taxon>
        <taxon>Gunneridae</taxon>
        <taxon>Pentapetalae</taxon>
        <taxon>asterids</taxon>
        <taxon>campanulids</taxon>
        <taxon>Asterales</taxon>
        <taxon>Asteraceae</taxon>
        <taxon>Asteroideae</taxon>
        <taxon>Heliantheae alliance</taxon>
        <taxon>Heliantheae</taxon>
        <taxon>Ambrosia</taxon>
    </lineage>
</organism>
<feature type="compositionally biased region" description="Polar residues" evidence="15">
    <location>
        <begin position="274"/>
        <end position="291"/>
    </location>
</feature>